<keyword evidence="2 8" id="KW-0812">Transmembrane</keyword>
<dbReference type="GO" id="GO:0005524">
    <property type="term" value="F:ATP binding"/>
    <property type="evidence" value="ECO:0007669"/>
    <property type="project" value="UniProtKB-KW"/>
</dbReference>
<evidence type="ECO:0000256" key="5">
    <source>
        <dbReference type="ARBA" id="ARBA00022989"/>
    </source>
</evidence>
<sequence length="605" mass="70732">MNFQELQKKYYDPFLKEYFWILILYAVLCLVVYYLQLIYFPNVVTKSITMFKSKSSSGEKQNLQREQSQKNQKSKNNTKYKNNNARPLFIICLTFIIIILLHFIKNQFDAFLPVRHSQLIRETIFKDTLSSFQTQFKNLSIGIYMSRYNAVPREMRYLSETFMGLWPTLLMILFVTGFLFYYDVFTGLGFLILHVFMMYFMFLSPWGRKCFDLAAERATIQLKTTDEVSQRVMNMDHIFINQQEEEQTHQHHDREEELGQKFYETANHTNQMVAFLSVLSIVAFGWVLYRGYQLSKNKKHAFHETEMFTRLLLTMCFFQNSVLKMYPRLVSLIQGIMTVHVFISSIEMTDKNNNETPTNSTISQPLSTPMLSSIPPLRSFNIEIRNLTFSYPSTSKFILKNWSFSIPEGSRIILQGPSGSGKSTLMKLLIRFYEVEGNYGNNGNDAKYPIMMGGIELNKIPVEELRRHVKYIPQTTHLLDDSMVQNILFGNTVYTEEEVKKIVKQFKLDRVLGNDVYKRCGAEGKNISLGMQKVIVILRGLLQHRTTSIFLMDEPFSGLDEETRESVMDMFESMLSSRHTIIISNHVPLSSRIKKTMNRTIHFQI</sequence>
<dbReference type="InterPro" id="IPR003439">
    <property type="entry name" value="ABC_transporter-like_ATP-bd"/>
</dbReference>
<evidence type="ECO:0000256" key="8">
    <source>
        <dbReference type="SAM" id="Phobius"/>
    </source>
</evidence>
<feature type="transmembrane region" description="Helical" evidence="8">
    <location>
        <begin position="85"/>
        <end position="104"/>
    </location>
</feature>
<keyword evidence="4" id="KW-0067">ATP-binding</keyword>
<dbReference type="InterPro" id="IPR003593">
    <property type="entry name" value="AAA+_ATPase"/>
</dbReference>
<dbReference type="InterPro" id="IPR039421">
    <property type="entry name" value="Type_1_exporter"/>
</dbReference>
<dbReference type="PROSITE" id="PS00211">
    <property type="entry name" value="ABC_TRANSPORTER_1"/>
    <property type="match status" value="1"/>
</dbReference>
<keyword evidence="3" id="KW-0547">Nucleotide-binding</keyword>
<dbReference type="GO" id="GO:0090374">
    <property type="term" value="P:oligopeptide export from mitochondrion"/>
    <property type="evidence" value="ECO:0007669"/>
    <property type="project" value="TreeGrafter"/>
</dbReference>
<feature type="transmembrane region" description="Helical" evidence="8">
    <location>
        <begin position="188"/>
        <end position="207"/>
    </location>
</feature>
<dbReference type="Pfam" id="PF00005">
    <property type="entry name" value="ABC_tran"/>
    <property type="match status" value="1"/>
</dbReference>
<feature type="transmembrane region" description="Helical" evidence="8">
    <location>
        <begin position="162"/>
        <end position="181"/>
    </location>
</feature>
<dbReference type="GO" id="GO:0005743">
    <property type="term" value="C:mitochondrial inner membrane"/>
    <property type="evidence" value="ECO:0007669"/>
    <property type="project" value="TreeGrafter"/>
</dbReference>
<evidence type="ECO:0000256" key="2">
    <source>
        <dbReference type="ARBA" id="ARBA00022692"/>
    </source>
</evidence>
<dbReference type="InterPro" id="IPR027417">
    <property type="entry name" value="P-loop_NTPase"/>
</dbReference>
<evidence type="ECO:0000256" key="7">
    <source>
        <dbReference type="SAM" id="MobiDB-lite"/>
    </source>
</evidence>
<protein>
    <recommendedName>
        <fullName evidence="9">ABC transporter domain-containing protein</fullName>
    </recommendedName>
</protein>
<name>A0A6C0D092_9ZZZZ</name>
<dbReference type="PANTHER" id="PTHR43394:SF1">
    <property type="entry name" value="ATP-BINDING CASSETTE SUB-FAMILY B MEMBER 10, MITOCHONDRIAL"/>
    <property type="match status" value="1"/>
</dbReference>
<dbReference type="EMBL" id="MN739518">
    <property type="protein sequence ID" value="QHT10188.1"/>
    <property type="molecule type" value="Genomic_DNA"/>
</dbReference>
<dbReference type="AlphaFoldDB" id="A0A6C0D092"/>
<comment type="subcellular location">
    <subcellularLocation>
        <location evidence="1">Membrane</location>
        <topology evidence="1">Multi-pass membrane protein</topology>
    </subcellularLocation>
</comment>
<evidence type="ECO:0000256" key="3">
    <source>
        <dbReference type="ARBA" id="ARBA00022741"/>
    </source>
</evidence>
<dbReference type="GO" id="GO:0016887">
    <property type="term" value="F:ATP hydrolysis activity"/>
    <property type="evidence" value="ECO:0007669"/>
    <property type="project" value="InterPro"/>
</dbReference>
<evidence type="ECO:0000256" key="6">
    <source>
        <dbReference type="ARBA" id="ARBA00023136"/>
    </source>
</evidence>
<feature type="transmembrane region" description="Helical" evidence="8">
    <location>
        <begin position="18"/>
        <end position="40"/>
    </location>
</feature>
<dbReference type="PANTHER" id="PTHR43394">
    <property type="entry name" value="ATP-DEPENDENT PERMEASE MDL1, MITOCHONDRIAL"/>
    <property type="match status" value="1"/>
</dbReference>
<proteinExistence type="predicted"/>
<feature type="region of interest" description="Disordered" evidence="7">
    <location>
        <begin position="59"/>
        <end position="79"/>
    </location>
</feature>
<dbReference type="InterPro" id="IPR036640">
    <property type="entry name" value="ABC1_TM_sf"/>
</dbReference>
<reference evidence="10" key="1">
    <citation type="journal article" date="2020" name="Nature">
        <title>Giant virus diversity and host interactions through global metagenomics.</title>
        <authorList>
            <person name="Schulz F."/>
            <person name="Roux S."/>
            <person name="Paez-Espino D."/>
            <person name="Jungbluth S."/>
            <person name="Walsh D.A."/>
            <person name="Denef V.J."/>
            <person name="McMahon K.D."/>
            <person name="Konstantinidis K.T."/>
            <person name="Eloe-Fadrosh E.A."/>
            <person name="Kyrpides N.C."/>
            <person name="Woyke T."/>
        </authorList>
    </citation>
    <scope>NUCLEOTIDE SEQUENCE</scope>
    <source>
        <strain evidence="10">GVMAG-M-3300023174-104</strain>
    </source>
</reference>
<dbReference type="SUPFAM" id="SSF52540">
    <property type="entry name" value="P-loop containing nucleoside triphosphate hydrolases"/>
    <property type="match status" value="1"/>
</dbReference>
<evidence type="ECO:0000256" key="4">
    <source>
        <dbReference type="ARBA" id="ARBA00022840"/>
    </source>
</evidence>
<feature type="domain" description="ABC transporter" evidence="9">
    <location>
        <begin position="382"/>
        <end position="605"/>
    </location>
</feature>
<dbReference type="GO" id="GO:0015421">
    <property type="term" value="F:ABC-type oligopeptide transporter activity"/>
    <property type="evidence" value="ECO:0007669"/>
    <property type="project" value="TreeGrafter"/>
</dbReference>
<evidence type="ECO:0000313" key="10">
    <source>
        <dbReference type="EMBL" id="QHT10188.1"/>
    </source>
</evidence>
<evidence type="ECO:0000256" key="1">
    <source>
        <dbReference type="ARBA" id="ARBA00004141"/>
    </source>
</evidence>
<dbReference type="SMART" id="SM00382">
    <property type="entry name" value="AAA"/>
    <property type="match status" value="1"/>
</dbReference>
<dbReference type="InterPro" id="IPR017871">
    <property type="entry name" value="ABC_transporter-like_CS"/>
</dbReference>
<organism evidence="10">
    <name type="scientific">viral metagenome</name>
    <dbReference type="NCBI Taxonomy" id="1070528"/>
    <lineage>
        <taxon>unclassified sequences</taxon>
        <taxon>metagenomes</taxon>
        <taxon>organismal metagenomes</taxon>
    </lineage>
</organism>
<dbReference type="Gene3D" id="1.20.1560.10">
    <property type="entry name" value="ABC transporter type 1, transmembrane domain"/>
    <property type="match status" value="1"/>
</dbReference>
<feature type="transmembrane region" description="Helical" evidence="8">
    <location>
        <begin position="272"/>
        <end position="289"/>
    </location>
</feature>
<dbReference type="Gene3D" id="3.40.50.300">
    <property type="entry name" value="P-loop containing nucleotide triphosphate hydrolases"/>
    <property type="match status" value="1"/>
</dbReference>
<keyword evidence="5 8" id="KW-1133">Transmembrane helix</keyword>
<keyword evidence="6 8" id="KW-0472">Membrane</keyword>
<evidence type="ECO:0000259" key="9">
    <source>
        <dbReference type="PROSITE" id="PS50893"/>
    </source>
</evidence>
<dbReference type="SUPFAM" id="SSF90123">
    <property type="entry name" value="ABC transporter transmembrane region"/>
    <property type="match status" value="1"/>
</dbReference>
<accession>A0A6C0D092</accession>
<dbReference type="PROSITE" id="PS50893">
    <property type="entry name" value="ABC_TRANSPORTER_2"/>
    <property type="match status" value="1"/>
</dbReference>